<dbReference type="InterPro" id="IPR047817">
    <property type="entry name" value="ABC2_TM_bact-type"/>
</dbReference>
<evidence type="ECO:0000256" key="6">
    <source>
        <dbReference type="RuleBase" id="RU361157"/>
    </source>
</evidence>
<keyword evidence="5" id="KW-0046">Antibiotic resistance</keyword>
<keyword evidence="2 6" id="KW-0812">Transmembrane</keyword>
<dbReference type="EMBL" id="JAPTMY010000043">
    <property type="protein sequence ID" value="MCZ0859217.1"/>
    <property type="molecule type" value="Genomic_DNA"/>
</dbReference>
<feature type="transmembrane region" description="Helical" evidence="6">
    <location>
        <begin position="134"/>
        <end position="160"/>
    </location>
</feature>
<keyword evidence="6" id="KW-0813">Transport</keyword>
<dbReference type="PIRSF" id="PIRSF006648">
    <property type="entry name" value="DrrB"/>
    <property type="match status" value="1"/>
</dbReference>
<feature type="transmembrane region" description="Helical" evidence="6">
    <location>
        <begin position="260"/>
        <end position="283"/>
    </location>
</feature>
<evidence type="ECO:0000259" key="8">
    <source>
        <dbReference type="PROSITE" id="PS51012"/>
    </source>
</evidence>
<protein>
    <recommendedName>
        <fullName evidence="6">Transport permease protein</fullName>
    </recommendedName>
</protein>
<reference evidence="9" key="1">
    <citation type="submission" date="2022-10" db="EMBL/GenBank/DDBJ databases">
        <title>Genome sequence of Actinomyces israelii ATCC 10048.</title>
        <authorList>
            <person name="Watt R.M."/>
            <person name="Tong W.M."/>
        </authorList>
    </citation>
    <scope>NUCLEOTIDE SEQUENCE</scope>
    <source>
        <strain evidence="9">ATCC 10048</strain>
    </source>
</reference>
<name>A0ABT4IBV9_9ACTO</name>
<dbReference type="InterPro" id="IPR013525">
    <property type="entry name" value="ABC2_TM"/>
</dbReference>
<sequence length="287" mass="30907">MTAQPTDRTARDSSPLSISQRDTGQSHHDVPVKRPLSALSESLVLAGRNLRYVVRTPTTLVDTVIQPVLFLVVFVFLFGGAISGGWRAYLQLIVPGLMVQIVMYASMGTGMALNTDIDKGVFDRFRSLPISRSAPLVGAVLGDIVRYIVALAALLSLAFALGFRVKTNPLSAMLACALVILFGVTLCWLSVLVGMIVSSPQAVPGIATAVILPLTFGSNIFADPSTMPGWLEAWTKVNPVTYFVDTTRALMLGGDVMRALTISLVAVLVMHLVLLPLAVRAYLRRVR</sequence>
<feature type="compositionally biased region" description="Polar residues" evidence="7">
    <location>
        <begin position="1"/>
        <end position="23"/>
    </location>
</feature>
<evidence type="ECO:0000256" key="3">
    <source>
        <dbReference type="ARBA" id="ARBA00022989"/>
    </source>
</evidence>
<keyword evidence="6" id="KW-1003">Cell membrane</keyword>
<organism evidence="9 10">
    <name type="scientific">Actinomyces israelii</name>
    <dbReference type="NCBI Taxonomy" id="1659"/>
    <lineage>
        <taxon>Bacteria</taxon>
        <taxon>Bacillati</taxon>
        <taxon>Actinomycetota</taxon>
        <taxon>Actinomycetes</taxon>
        <taxon>Actinomycetales</taxon>
        <taxon>Actinomycetaceae</taxon>
        <taxon>Actinomyces</taxon>
    </lineage>
</organism>
<keyword evidence="3 6" id="KW-1133">Transmembrane helix</keyword>
<comment type="caution">
    <text evidence="6">Lacks conserved residue(s) required for the propagation of feature annotation.</text>
</comment>
<feature type="domain" description="ABC transmembrane type-2" evidence="8">
    <location>
        <begin position="58"/>
        <end position="285"/>
    </location>
</feature>
<dbReference type="RefSeq" id="WP_268918481.1">
    <property type="nucleotide sequence ID" value="NZ_CP124548.1"/>
</dbReference>
<evidence type="ECO:0000256" key="7">
    <source>
        <dbReference type="SAM" id="MobiDB-lite"/>
    </source>
</evidence>
<feature type="transmembrane region" description="Helical" evidence="6">
    <location>
        <begin position="172"/>
        <end position="195"/>
    </location>
</feature>
<dbReference type="PROSITE" id="PS51012">
    <property type="entry name" value="ABC_TM2"/>
    <property type="match status" value="1"/>
</dbReference>
<dbReference type="PANTHER" id="PTHR43229">
    <property type="entry name" value="NODULATION PROTEIN J"/>
    <property type="match status" value="1"/>
</dbReference>
<gene>
    <name evidence="9" type="ORF">OHJ16_14335</name>
</gene>
<evidence type="ECO:0000256" key="2">
    <source>
        <dbReference type="ARBA" id="ARBA00022692"/>
    </source>
</evidence>
<dbReference type="InterPro" id="IPR000412">
    <property type="entry name" value="ABC_2_transport"/>
</dbReference>
<comment type="similarity">
    <text evidence="6">Belongs to the ABC-2 integral membrane protein family.</text>
</comment>
<dbReference type="Proteomes" id="UP001072034">
    <property type="component" value="Unassembled WGS sequence"/>
</dbReference>
<feature type="transmembrane region" description="Helical" evidence="6">
    <location>
        <begin position="68"/>
        <end position="86"/>
    </location>
</feature>
<feature type="region of interest" description="Disordered" evidence="7">
    <location>
        <begin position="1"/>
        <end position="31"/>
    </location>
</feature>
<keyword evidence="10" id="KW-1185">Reference proteome</keyword>
<dbReference type="PANTHER" id="PTHR43229:SF2">
    <property type="entry name" value="NODULATION PROTEIN J"/>
    <property type="match status" value="1"/>
</dbReference>
<evidence type="ECO:0000256" key="5">
    <source>
        <dbReference type="ARBA" id="ARBA00023251"/>
    </source>
</evidence>
<evidence type="ECO:0000256" key="4">
    <source>
        <dbReference type="ARBA" id="ARBA00023136"/>
    </source>
</evidence>
<proteinExistence type="inferred from homology"/>
<comment type="caution">
    <text evidence="9">The sequence shown here is derived from an EMBL/GenBank/DDBJ whole genome shotgun (WGS) entry which is preliminary data.</text>
</comment>
<dbReference type="Pfam" id="PF01061">
    <property type="entry name" value="ABC2_membrane"/>
    <property type="match status" value="1"/>
</dbReference>
<evidence type="ECO:0000256" key="1">
    <source>
        <dbReference type="ARBA" id="ARBA00004141"/>
    </source>
</evidence>
<evidence type="ECO:0000313" key="9">
    <source>
        <dbReference type="EMBL" id="MCZ0859217.1"/>
    </source>
</evidence>
<dbReference type="InterPro" id="IPR051784">
    <property type="entry name" value="Nod_factor_ABC_transporter"/>
</dbReference>
<accession>A0ABT4IBV9</accession>
<feature type="transmembrane region" description="Helical" evidence="6">
    <location>
        <begin position="92"/>
        <end position="113"/>
    </location>
</feature>
<keyword evidence="4 6" id="KW-0472">Membrane</keyword>
<evidence type="ECO:0000313" key="10">
    <source>
        <dbReference type="Proteomes" id="UP001072034"/>
    </source>
</evidence>
<comment type="subcellular location">
    <subcellularLocation>
        <location evidence="6">Cell membrane</location>
        <topology evidence="6">Multi-pass membrane protein</topology>
    </subcellularLocation>
    <subcellularLocation>
        <location evidence="1">Membrane</location>
        <topology evidence="1">Multi-pass membrane protein</topology>
    </subcellularLocation>
</comment>